<name>A0A498N7R9_LABRO</name>
<sequence>MGCTPSKSNITYSHVRVSRDLDTCSTFVPSLKSSVSTPERPSPQLCLETASGKQTFLSVPSRDCYGRSVSQPSSPDVWSTVSTGSPFGPDRPCVQPSCTDSDSEDDNAPPGAKR</sequence>
<keyword evidence="3" id="KW-1185">Reference proteome</keyword>
<evidence type="ECO:0000313" key="3">
    <source>
        <dbReference type="Proteomes" id="UP000290572"/>
    </source>
</evidence>
<dbReference type="AlphaFoldDB" id="A0A498N7R9"/>
<comment type="caution">
    <text evidence="2">The sequence shown here is derived from an EMBL/GenBank/DDBJ whole genome shotgun (WGS) entry which is preliminary data.</text>
</comment>
<feature type="compositionally biased region" description="Polar residues" evidence="1">
    <location>
        <begin position="68"/>
        <end position="85"/>
    </location>
</feature>
<dbReference type="Proteomes" id="UP000290572">
    <property type="component" value="Unassembled WGS sequence"/>
</dbReference>
<evidence type="ECO:0000256" key="1">
    <source>
        <dbReference type="SAM" id="MobiDB-lite"/>
    </source>
</evidence>
<reference evidence="2 3" key="1">
    <citation type="submission" date="2018-03" db="EMBL/GenBank/DDBJ databases">
        <title>Draft genome sequence of Rohu Carp (Labeo rohita).</title>
        <authorList>
            <person name="Das P."/>
            <person name="Kushwaha B."/>
            <person name="Joshi C.G."/>
            <person name="Kumar D."/>
            <person name="Nagpure N.S."/>
            <person name="Sahoo L."/>
            <person name="Das S.P."/>
            <person name="Bit A."/>
            <person name="Patnaik S."/>
            <person name="Meher P.K."/>
            <person name="Jayasankar P."/>
            <person name="Koringa P.G."/>
            <person name="Patel N.V."/>
            <person name="Hinsu A.T."/>
            <person name="Kumar R."/>
            <person name="Pandey M."/>
            <person name="Agarwal S."/>
            <person name="Srivastava S."/>
            <person name="Singh M."/>
            <person name="Iquebal M.A."/>
            <person name="Jaiswal S."/>
            <person name="Angadi U.B."/>
            <person name="Kumar N."/>
            <person name="Raza M."/>
            <person name="Shah T.M."/>
            <person name="Rai A."/>
            <person name="Jena J.K."/>
        </authorList>
    </citation>
    <scope>NUCLEOTIDE SEQUENCE [LARGE SCALE GENOMIC DNA]</scope>
    <source>
        <strain evidence="2">DASCIFA01</strain>
        <tissue evidence="2">Testis</tissue>
    </source>
</reference>
<dbReference type="EMBL" id="QBIY01011822">
    <property type="protein sequence ID" value="RXN28901.1"/>
    <property type="molecule type" value="Genomic_DNA"/>
</dbReference>
<evidence type="ECO:0000313" key="2">
    <source>
        <dbReference type="EMBL" id="RXN28901.1"/>
    </source>
</evidence>
<protein>
    <submittedName>
        <fullName evidence="2">Uncharacterized protein</fullName>
    </submittedName>
</protein>
<feature type="region of interest" description="Disordered" evidence="1">
    <location>
        <begin position="64"/>
        <end position="114"/>
    </location>
</feature>
<gene>
    <name evidence="2" type="ORF">ROHU_018630</name>
</gene>
<accession>A0A498N7R9</accession>
<organism evidence="2 3">
    <name type="scientific">Labeo rohita</name>
    <name type="common">Indian major carp</name>
    <name type="synonym">Cyprinus rohita</name>
    <dbReference type="NCBI Taxonomy" id="84645"/>
    <lineage>
        <taxon>Eukaryota</taxon>
        <taxon>Metazoa</taxon>
        <taxon>Chordata</taxon>
        <taxon>Craniata</taxon>
        <taxon>Vertebrata</taxon>
        <taxon>Euteleostomi</taxon>
        <taxon>Actinopterygii</taxon>
        <taxon>Neopterygii</taxon>
        <taxon>Teleostei</taxon>
        <taxon>Ostariophysi</taxon>
        <taxon>Cypriniformes</taxon>
        <taxon>Cyprinidae</taxon>
        <taxon>Labeoninae</taxon>
        <taxon>Labeonini</taxon>
        <taxon>Labeo</taxon>
    </lineage>
</organism>
<proteinExistence type="predicted"/>